<dbReference type="Pfam" id="PF09375">
    <property type="entry name" value="Peptidase_M75"/>
    <property type="match status" value="1"/>
</dbReference>
<comment type="caution">
    <text evidence="5">The sequence shown here is derived from an EMBL/GenBank/DDBJ whole genome shotgun (WGS) entry which is preliminary data.</text>
</comment>
<organism evidence="5 6">
    <name type="scientific">Psychromonas arctica</name>
    <dbReference type="NCBI Taxonomy" id="168275"/>
    <lineage>
        <taxon>Bacteria</taxon>
        <taxon>Pseudomonadati</taxon>
        <taxon>Pseudomonadota</taxon>
        <taxon>Gammaproteobacteria</taxon>
        <taxon>Alteromonadales</taxon>
        <taxon>Psychromonadaceae</taxon>
        <taxon>Psychromonas</taxon>
    </lineage>
</organism>
<evidence type="ECO:0000259" key="4">
    <source>
        <dbReference type="Pfam" id="PF09375"/>
    </source>
</evidence>
<dbReference type="InterPro" id="IPR038352">
    <property type="entry name" value="Imelysin_sf"/>
</dbReference>
<comment type="subcellular location">
    <subcellularLocation>
        <location evidence="1">Cell envelope</location>
    </subcellularLocation>
</comment>
<dbReference type="Proteomes" id="UP001366060">
    <property type="component" value="Unassembled WGS sequence"/>
</dbReference>
<dbReference type="CDD" id="cd14657">
    <property type="entry name" value="Imelysin_IrpA-like"/>
    <property type="match status" value="1"/>
</dbReference>
<evidence type="ECO:0000256" key="2">
    <source>
        <dbReference type="ARBA" id="ARBA00022729"/>
    </source>
</evidence>
<name>A0ABU9HC19_9GAMM</name>
<evidence type="ECO:0000313" key="5">
    <source>
        <dbReference type="EMBL" id="MEL0659435.1"/>
    </source>
</evidence>
<dbReference type="PROSITE" id="PS51257">
    <property type="entry name" value="PROKAR_LIPOPROTEIN"/>
    <property type="match status" value="1"/>
</dbReference>
<dbReference type="EMBL" id="JBAKBA010000020">
    <property type="protein sequence ID" value="MEL0659435.1"/>
    <property type="molecule type" value="Genomic_DNA"/>
</dbReference>
<dbReference type="Gene3D" id="1.20.1420.20">
    <property type="entry name" value="M75 peptidase, HXXE motif"/>
    <property type="match status" value="1"/>
</dbReference>
<feature type="chain" id="PRO_5046631328" evidence="3">
    <location>
        <begin position="22"/>
        <end position="471"/>
    </location>
</feature>
<proteinExistence type="predicted"/>
<sequence length="471" mass="50769">MKKTMLSTMIAGALLVSACNAESEIPAVPQTETPTVKAVATEVVTKTEAVTGLSQSDKLAALSTYANIASANYSDAVKDAKTLQTAISAFVKAPTDTTLQAAKDAWLVSRESYGTTEIFRLSNGPIDAEDGWVAETYGGVEGELNSWPLDENMIDYTVDANNERTTGNIIDTVGLFTPGGEEVTAVDVTTLTPAVLGELNTNGGDANVAAGYHAIEFMLWGQDQDYNNMIEDTISNGAMTAGQRPLTDFTIDKLAERRLAYLGSVAQKMVDDLSIVASAWEDKVNGDKGLYRAALLEQLTGDQASKNIELSTALKQIFAGVGVFSKSELANERIAVAVLTPSEEDEHSCFSDNTHRDIALNYQGIKNVLLGEYKGKKVGPAFIDNLSTEEQAEIATLMADIETRIATINTLATTTMHFDYQIRPENEESVQNIVTLKNQLRRLGDQMVTVSKAYGISLTTNDVTDAEETQL</sequence>
<feature type="domain" description="Imelysin-like" evidence="4">
    <location>
        <begin position="69"/>
        <end position="445"/>
    </location>
</feature>
<evidence type="ECO:0000256" key="1">
    <source>
        <dbReference type="ARBA" id="ARBA00004196"/>
    </source>
</evidence>
<feature type="signal peptide" evidence="3">
    <location>
        <begin position="1"/>
        <end position="21"/>
    </location>
</feature>
<dbReference type="RefSeq" id="WP_341627990.1">
    <property type="nucleotide sequence ID" value="NZ_JBAKBA010000020.1"/>
</dbReference>
<keyword evidence="6" id="KW-1185">Reference proteome</keyword>
<evidence type="ECO:0000256" key="3">
    <source>
        <dbReference type="SAM" id="SignalP"/>
    </source>
</evidence>
<reference evidence="5 6" key="1">
    <citation type="submission" date="2024-02" db="EMBL/GenBank/DDBJ databases">
        <title>Bacteria isolated from the canopy kelp, Nereocystis luetkeana.</title>
        <authorList>
            <person name="Pfister C.A."/>
            <person name="Younker I.T."/>
            <person name="Light S.H."/>
        </authorList>
    </citation>
    <scope>NUCLEOTIDE SEQUENCE [LARGE SCALE GENOMIC DNA]</scope>
    <source>
        <strain evidence="5 6">TI.2.07</strain>
    </source>
</reference>
<accession>A0ABU9HC19</accession>
<protein>
    <submittedName>
        <fullName evidence="5">Imelysin family protein</fullName>
    </submittedName>
</protein>
<gene>
    <name evidence="5" type="ORF">V6255_09830</name>
</gene>
<keyword evidence="2 3" id="KW-0732">Signal</keyword>
<dbReference type="InterPro" id="IPR018976">
    <property type="entry name" value="Imelysin-like"/>
</dbReference>
<evidence type="ECO:0000313" key="6">
    <source>
        <dbReference type="Proteomes" id="UP001366060"/>
    </source>
</evidence>